<organism evidence="1 2">
    <name type="scientific">Malus domestica</name>
    <name type="common">Apple</name>
    <name type="synonym">Pyrus malus</name>
    <dbReference type="NCBI Taxonomy" id="3750"/>
    <lineage>
        <taxon>Eukaryota</taxon>
        <taxon>Viridiplantae</taxon>
        <taxon>Streptophyta</taxon>
        <taxon>Embryophyta</taxon>
        <taxon>Tracheophyta</taxon>
        <taxon>Spermatophyta</taxon>
        <taxon>Magnoliopsida</taxon>
        <taxon>eudicotyledons</taxon>
        <taxon>Gunneridae</taxon>
        <taxon>Pentapetalae</taxon>
        <taxon>rosids</taxon>
        <taxon>fabids</taxon>
        <taxon>Rosales</taxon>
        <taxon>Rosaceae</taxon>
        <taxon>Amygdaloideae</taxon>
        <taxon>Maleae</taxon>
        <taxon>Malus</taxon>
    </lineage>
</organism>
<evidence type="ECO:0000313" key="2">
    <source>
        <dbReference type="Proteomes" id="UP000290289"/>
    </source>
</evidence>
<dbReference type="EMBL" id="RDQH01000338">
    <property type="protein sequence ID" value="RXH81748.1"/>
    <property type="molecule type" value="Genomic_DNA"/>
</dbReference>
<keyword evidence="2" id="KW-1185">Reference proteome</keyword>
<reference evidence="1 2" key="1">
    <citation type="submission" date="2018-10" db="EMBL/GenBank/DDBJ databases">
        <title>A high-quality apple genome assembly.</title>
        <authorList>
            <person name="Hu J."/>
        </authorList>
    </citation>
    <scope>NUCLEOTIDE SEQUENCE [LARGE SCALE GENOMIC DNA]</scope>
    <source>
        <strain evidence="2">cv. HFTH1</strain>
        <tissue evidence="1">Young leaf</tissue>
    </source>
</reference>
<dbReference type="AlphaFoldDB" id="A0A498IDM0"/>
<proteinExistence type="predicted"/>
<evidence type="ECO:0008006" key="3">
    <source>
        <dbReference type="Google" id="ProtNLM"/>
    </source>
</evidence>
<name>A0A498IDM0_MALDO</name>
<protein>
    <recommendedName>
        <fullName evidence="3">RNase H type-1 domain-containing protein</fullName>
    </recommendedName>
</protein>
<evidence type="ECO:0000313" key="1">
    <source>
        <dbReference type="EMBL" id="RXH81748.1"/>
    </source>
</evidence>
<dbReference type="Proteomes" id="UP000290289">
    <property type="component" value="Chromosome 12"/>
</dbReference>
<gene>
    <name evidence="1" type="ORF">DVH24_036089</name>
</gene>
<accession>A0A498IDM0</accession>
<comment type="caution">
    <text evidence="1">The sequence shown here is derived from an EMBL/GenBank/DDBJ whole genome shotgun (WGS) entry which is preliminary data.</text>
</comment>
<sequence length="180" mass="20316">MKQFYTFSRTAHLLDALGYLPPWASYYAVLTPNLICFRLWELKTKSRLTTLTPSWLFDGRCDSPDIIVARGFQWWQSFIQLNATLPPTSVTPPKIYKWSPPPAALSDPSTNLSIVGQVVEDIKATLPSITEASFTHVHHQANSAAHRLARLDLSLNQDCEWFDSPPSIILDLLVKESHVP</sequence>